<evidence type="ECO:0000256" key="22">
    <source>
        <dbReference type="ARBA" id="ARBA00026224"/>
    </source>
</evidence>
<dbReference type="InterPro" id="IPR027468">
    <property type="entry name" value="Alpha-dystroglycan_domain_2"/>
</dbReference>
<dbReference type="SUPFAM" id="SSF49313">
    <property type="entry name" value="Cadherin-like"/>
    <property type="match status" value="2"/>
</dbReference>
<dbReference type="Gene3D" id="3.30.70.1040">
    <property type="entry name" value="Dystroglycan, domain 2"/>
    <property type="match status" value="1"/>
</dbReference>
<dbReference type="Proteomes" id="UP000289886">
    <property type="component" value="Unassembled WGS sequence"/>
</dbReference>
<evidence type="ECO:0000256" key="9">
    <source>
        <dbReference type="ARBA" id="ARBA00022553"/>
    </source>
</evidence>
<dbReference type="AlphaFoldDB" id="A0A662YVB3"/>
<keyword evidence="14 26" id="KW-0472">Membrane</keyword>
<feature type="transmembrane region" description="Helical" evidence="26">
    <location>
        <begin position="843"/>
        <end position="870"/>
    </location>
</feature>
<evidence type="ECO:0000256" key="19">
    <source>
        <dbReference type="ARBA" id="ARBA00023257"/>
    </source>
</evidence>
<keyword evidence="9" id="KW-0597">Phosphoprotein</keyword>
<protein>
    <recommendedName>
        <fullName evidence="22">Dystroglycan 1</fullName>
    </recommendedName>
    <alternativeName>
        <fullName evidence="24">Dystroglycan</fullName>
    </alternativeName>
    <alternativeName>
        <fullName evidence="23">Dystrophin-associated glycoprotein 1</fullName>
    </alternativeName>
</protein>
<evidence type="ECO:0000256" key="27">
    <source>
        <dbReference type="SAM" id="SignalP"/>
    </source>
</evidence>
<dbReference type="GO" id="GO:0005576">
    <property type="term" value="C:extracellular region"/>
    <property type="evidence" value="ECO:0007669"/>
    <property type="project" value="UniProtKB-SubCell"/>
</dbReference>
<evidence type="ECO:0000256" key="25">
    <source>
        <dbReference type="ARBA" id="ARBA00034100"/>
    </source>
</evidence>
<evidence type="ECO:0000313" key="29">
    <source>
        <dbReference type="EMBL" id="RXN00413.1"/>
    </source>
</evidence>
<evidence type="ECO:0000256" key="7">
    <source>
        <dbReference type="ARBA" id="ARBA00022490"/>
    </source>
</evidence>
<dbReference type="GO" id="GO:0002009">
    <property type="term" value="P:morphogenesis of an epithelium"/>
    <property type="evidence" value="ECO:0007669"/>
    <property type="project" value="TreeGrafter"/>
</dbReference>
<dbReference type="Gene3D" id="2.60.40.10">
    <property type="entry name" value="Immunoglobulins"/>
    <property type="match status" value="2"/>
</dbReference>
<dbReference type="GO" id="GO:0045211">
    <property type="term" value="C:postsynaptic membrane"/>
    <property type="evidence" value="ECO:0007669"/>
    <property type="project" value="UniProtKB-SubCell"/>
</dbReference>
<dbReference type="SMART" id="SM00736">
    <property type="entry name" value="CADG"/>
    <property type="match status" value="1"/>
</dbReference>
<keyword evidence="10 26" id="KW-0812">Transmembrane</keyword>
<dbReference type="InterPro" id="IPR006644">
    <property type="entry name" value="Cadg"/>
</dbReference>
<keyword evidence="30" id="KW-1185">Reference proteome</keyword>
<evidence type="ECO:0000256" key="11">
    <source>
        <dbReference type="ARBA" id="ARBA00022729"/>
    </source>
</evidence>
<dbReference type="EMBL" id="SCEB01000186">
    <property type="protein sequence ID" value="RXN00413.1"/>
    <property type="molecule type" value="Genomic_DNA"/>
</dbReference>
<evidence type="ECO:0000256" key="12">
    <source>
        <dbReference type="ARBA" id="ARBA00022989"/>
    </source>
</evidence>
<keyword evidence="16" id="KW-0325">Glycoprotein</keyword>
<keyword evidence="12 26" id="KW-1133">Transmembrane helix</keyword>
<comment type="function">
    <text evidence="20">The dystroglycan complex is involved in a number of processes including laminin and basement membrane assembly, sarcolemmal stability, cell survival, peripheral nerve myelination, nodal structure, cell migration, and epithelial polarization.</text>
</comment>
<organism evidence="29 30">
    <name type="scientific">Acipenser ruthenus</name>
    <name type="common">Sterlet sturgeon</name>
    <dbReference type="NCBI Taxonomy" id="7906"/>
    <lineage>
        <taxon>Eukaryota</taxon>
        <taxon>Metazoa</taxon>
        <taxon>Chordata</taxon>
        <taxon>Craniata</taxon>
        <taxon>Vertebrata</taxon>
        <taxon>Euteleostomi</taxon>
        <taxon>Actinopterygii</taxon>
        <taxon>Chondrostei</taxon>
        <taxon>Acipenseriformes</taxon>
        <taxon>Acipenseridae</taxon>
        <taxon>Acipenser</taxon>
    </lineage>
</organism>
<evidence type="ECO:0000256" key="24">
    <source>
        <dbReference type="ARBA" id="ARBA00031034"/>
    </source>
</evidence>
<evidence type="ECO:0000256" key="26">
    <source>
        <dbReference type="SAM" id="Phobius"/>
    </source>
</evidence>
<evidence type="ECO:0000256" key="14">
    <source>
        <dbReference type="ARBA" id="ARBA00023136"/>
    </source>
</evidence>
<dbReference type="InterPro" id="IPR013783">
    <property type="entry name" value="Ig-like_fold"/>
</dbReference>
<dbReference type="SUPFAM" id="SSF111006">
    <property type="entry name" value="Dystroglycan, domain 2"/>
    <property type="match status" value="1"/>
</dbReference>
<dbReference type="PROSITE" id="PS51699">
    <property type="entry name" value="SEA_DG"/>
    <property type="match status" value="1"/>
</dbReference>
<keyword evidence="11 27" id="KW-0732">Signal</keyword>
<evidence type="ECO:0000256" key="6">
    <source>
        <dbReference type="ARBA" id="ARBA00022475"/>
    </source>
</evidence>
<evidence type="ECO:0000256" key="10">
    <source>
        <dbReference type="ARBA" id="ARBA00022692"/>
    </source>
</evidence>
<evidence type="ECO:0000256" key="16">
    <source>
        <dbReference type="ARBA" id="ARBA00023180"/>
    </source>
</evidence>
<evidence type="ECO:0000256" key="1">
    <source>
        <dbReference type="ARBA" id="ARBA00004135"/>
    </source>
</evidence>
<feature type="signal peptide" evidence="27">
    <location>
        <begin position="1"/>
        <end position="28"/>
    </location>
</feature>
<evidence type="ECO:0000256" key="17">
    <source>
        <dbReference type="ARBA" id="ARBA00023212"/>
    </source>
</evidence>
<dbReference type="GO" id="GO:0043236">
    <property type="term" value="F:laminin binding"/>
    <property type="evidence" value="ECO:0007669"/>
    <property type="project" value="TreeGrafter"/>
</dbReference>
<dbReference type="InterPro" id="IPR008465">
    <property type="entry name" value="DAG1_C"/>
</dbReference>
<feature type="domain" description="Peptidase S72" evidence="28">
    <location>
        <begin position="704"/>
        <end position="819"/>
    </location>
</feature>
<dbReference type="Pfam" id="PF05454">
    <property type="entry name" value="DAG1"/>
    <property type="match status" value="1"/>
</dbReference>
<proteinExistence type="predicted"/>
<evidence type="ECO:0000256" key="5">
    <source>
        <dbReference type="ARBA" id="ARBA00004642"/>
    </source>
</evidence>
<sequence length="983" mass="110423">MAPVHFPVLLLTLMGSVSFNCFMSSSQATTDQHVCNNIREFRGIPDKVFNAGKMFYFPIPLLAFSGPVKEYKVSLAGDTAYLPKWLDYNPKTNTLQGLPVSEDAGEYTLSVAAVGSCLQDMHLPKIHFYLHILNDTQNFKGLKSSKQNVINNHGCPEDESVTYADIVLQTNAFSLNAHQRLSLVSAMADYLHVDPFSITLHSLRDASQLQLENSTLLAEDTGNKSFIPGQGVEIYWPVGCEPFGMLPEMVHILKYSRDSGHLSHLLGFRMIGWRIFRRGEEGTQHNKRRRRQLNATPTPAMTLVIPTYFSTLISKAPIYSYTDPLAISRHPTLYSLVTKSIFVESNLPRSLITSRTLTAIPLETIKHMTSETMTVLDRDQYSLAFSWLSETHSFHISSFIFPSFPLHEQTFVSNLVSQNFVTSQPIRTYQPMRSSEMSRFVMPSQMPTFSPQLLSEIRSLTHIFPTVLVTRQAINMQSSVSDDFKDDVASVFKEHSVPTKPMSPTVSLLLSKTSVKLQPSLQSDVFHSSSSDSVLLTLTKSSLYTTSMYTPSLALTVQNVLESVGRTAVLLKNATGVPFTPFQSQQEADTDAIENTSPTVIHPIDVLFATIGFPFQYTIPSNTFSDREDGNTTNLILAMAAADSSPSGPESWVRLDQTQQIIQGYPLETDLQYSPQTFILTAMDSGGYSIQQTFMIELRFANTDPCHLYTVRTKNSYNSFIKDRQRIERFVDKMAEYFNGTSSKHISVSTLRPGSTVVSWYNSTLCFATNKAQHQCQKNKILAVLVKMKTPDGNVNPGFVEAMLPEFRITTVDNVTYGGVCILDSDLAPTATTTASFFKSDKYYWIVTTMIVLLIILFLFLVVVLAVTIYRSCRKYEKILPSESLLFQNDRAAGHLELDTLRPRKPPLFHQDVPPPSPPPPQLWVTRCQPQRIPLSHNNIIPNMLYQRDNLPTHSPPKYQLPPPYELSSSIVKAQTQRPYNKI</sequence>
<dbReference type="GO" id="GO:0016011">
    <property type="term" value="C:dystroglycan complex"/>
    <property type="evidence" value="ECO:0007669"/>
    <property type="project" value="TreeGrafter"/>
</dbReference>
<keyword evidence="7" id="KW-0963">Cytoplasm</keyword>
<keyword evidence="15" id="KW-1015">Disulfide bond</keyword>
<dbReference type="GO" id="GO:0042383">
    <property type="term" value="C:sarcolemma"/>
    <property type="evidence" value="ECO:0007669"/>
    <property type="project" value="UniProtKB-SubCell"/>
</dbReference>
<dbReference type="GO" id="GO:0005654">
    <property type="term" value="C:nucleoplasm"/>
    <property type="evidence" value="ECO:0007669"/>
    <property type="project" value="UniProtKB-SubCell"/>
</dbReference>
<dbReference type="PANTHER" id="PTHR21559">
    <property type="entry name" value="DYSTROGLYCAN-RELATED"/>
    <property type="match status" value="1"/>
</dbReference>
<comment type="caution">
    <text evidence="29">The sequence shown here is derived from an EMBL/GenBank/DDBJ whole genome shotgun (WGS) entry which is preliminary data.</text>
</comment>
<keyword evidence="6" id="KW-1003">Cell membrane</keyword>
<dbReference type="InterPro" id="IPR015919">
    <property type="entry name" value="Cadherin-like_sf"/>
</dbReference>
<feature type="chain" id="PRO_5025040669" description="Dystroglycan 1" evidence="27">
    <location>
        <begin position="29"/>
        <end position="983"/>
    </location>
</feature>
<dbReference type="Pfam" id="PF05345">
    <property type="entry name" value="He_PIG"/>
    <property type="match status" value="2"/>
</dbReference>
<evidence type="ECO:0000256" key="18">
    <source>
        <dbReference type="ARBA" id="ARBA00023242"/>
    </source>
</evidence>
<dbReference type="GO" id="GO:0007411">
    <property type="term" value="P:axon guidance"/>
    <property type="evidence" value="ECO:0007669"/>
    <property type="project" value="TreeGrafter"/>
</dbReference>
<evidence type="ECO:0000256" key="13">
    <source>
        <dbReference type="ARBA" id="ARBA00023018"/>
    </source>
</evidence>
<gene>
    <name evidence="29" type="ORF">EOD39_9560</name>
</gene>
<evidence type="ECO:0000256" key="21">
    <source>
        <dbReference type="ARBA" id="ARBA00024991"/>
    </source>
</evidence>
<reference evidence="29 30" key="1">
    <citation type="submission" date="2019-01" db="EMBL/GenBank/DDBJ databases">
        <title>Draft Genome and Complete Hox-Cluster Characterization of the Sterlet Sturgeon (Acipenser ruthenus).</title>
        <authorList>
            <person name="Wei Q."/>
        </authorList>
    </citation>
    <scope>NUCLEOTIDE SEQUENCE [LARGE SCALE GENOMIC DNA]</scope>
    <source>
        <strain evidence="29">WHYD16114868_AA</strain>
        <tissue evidence="29">Blood</tissue>
    </source>
</reference>
<dbReference type="GO" id="GO:0005856">
    <property type="term" value="C:cytoskeleton"/>
    <property type="evidence" value="ECO:0007669"/>
    <property type="project" value="UniProtKB-SubCell"/>
</dbReference>
<comment type="function">
    <text evidence="21">Transmembrane protein that plays important roles in connecting the extracellular matrix to the cytoskeleton. Acts as a cell adhesion receptor in both muscle and non-muscle tissues. Receptor for both DMD and UTRN and, through these interactions, scaffolds axin to the cytoskeleton. Also functions in cell adhesion-mediated signaling and implicated in cell polarity.</text>
</comment>
<evidence type="ECO:0000256" key="20">
    <source>
        <dbReference type="ARBA" id="ARBA00023567"/>
    </source>
</evidence>
<evidence type="ECO:0000256" key="23">
    <source>
        <dbReference type="ARBA" id="ARBA00030092"/>
    </source>
</evidence>
<evidence type="ECO:0000259" key="28">
    <source>
        <dbReference type="PROSITE" id="PS51699"/>
    </source>
</evidence>
<keyword evidence="13" id="KW-0770">Synapse</keyword>
<keyword evidence="18" id="KW-0539">Nucleus</keyword>
<evidence type="ECO:0000256" key="2">
    <source>
        <dbReference type="ARBA" id="ARBA00004239"/>
    </source>
</evidence>
<dbReference type="GO" id="GO:0016203">
    <property type="term" value="P:muscle attachment"/>
    <property type="evidence" value="ECO:0007669"/>
    <property type="project" value="TreeGrafter"/>
</dbReference>
<dbReference type="GO" id="GO:0021675">
    <property type="term" value="P:nerve development"/>
    <property type="evidence" value="ECO:0007669"/>
    <property type="project" value="TreeGrafter"/>
</dbReference>
<comment type="subcellular location">
    <subcellularLocation>
        <location evidence="1">Cell membrane</location>
        <location evidence="1">Sarcolemma</location>
    </subcellularLocation>
    <subcellularLocation>
        <location evidence="4">Cell membrane</location>
        <topology evidence="4">Single-pass type I membrane protein</topology>
    </subcellularLocation>
    <subcellularLocation>
        <location evidence="3">Cytoplasm</location>
        <location evidence="3">Cytoskeleton</location>
    </subcellularLocation>
    <subcellularLocation>
        <location evidence="5">Nucleus</location>
        <location evidence="5">Nucleoplasm</location>
    </subcellularLocation>
    <subcellularLocation>
        <location evidence="25">Postsynaptic cell membrane</location>
    </subcellularLocation>
    <subcellularLocation>
        <location evidence="2">Secreted</location>
        <location evidence="2">Extracellular space</location>
    </subcellularLocation>
</comment>
<keyword evidence="17" id="KW-0206">Cytoskeleton</keyword>
<evidence type="ECO:0000256" key="4">
    <source>
        <dbReference type="ARBA" id="ARBA00004251"/>
    </source>
</evidence>
<evidence type="ECO:0000256" key="3">
    <source>
        <dbReference type="ARBA" id="ARBA00004245"/>
    </source>
</evidence>
<accession>A0A662YVB3</accession>
<dbReference type="PANTHER" id="PTHR21559:SF24">
    <property type="entry name" value="DYSTROGLYCAN 1"/>
    <property type="match status" value="1"/>
</dbReference>
<evidence type="ECO:0000256" key="15">
    <source>
        <dbReference type="ARBA" id="ARBA00023157"/>
    </source>
</evidence>
<evidence type="ECO:0000256" key="8">
    <source>
        <dbReference type="ARBA" id="ARBA00022525"/>
    </source>
</evidence>
<keyword evidence="8" id="KW-0964">Secreted</keyword>
<keyword evidence="19" id="KW-0628">Postsynaptic cell membrane</keyword>
<dbReference type="GO" id="GO:0005509">
    <property type="term" value="F:calcium ion binding"/>
    <property type="evidence" value="ECO:0007669"/>
    <property type="project" value="InterPro"/>
</dbReference>
<evidence type="ECO:0000313" key="30">
    <source>
        <dbReference type="Proteomes" id="UP000289886"/>
    </source>
</evidence>
<name>A0A662YVB3_ACIRT</name>
<dbReference type="InterPro" id="IPR030398">
    <property type="entry name" value="SEA_DG_dom"/>
</dbReference>